<evidence type="ECO:0000313" key="2">
    <source>
        <dbReference type="EMBL" id="THV43068.1"/>
    </source>
</evidence>
<dbReference type="EMBL" id="STGY01000007">
    <property type="protein sequence ID" value="THV43068.1"/>
    <property type="molecule type" value="Genomic_DNA"/>
</dbReference>
<dbReference type="AlphaFoldDB" id="A0A4S8QF82"/>
<protein>
    <submittedName>
        <fullName evidence="2">Uncharacterized protein</fullName>
    </submittedName>
</protein>
<dbReference type="RefSeq" id="WP_136532909.1">
    <property type="nucleotide sequence ID" value="NZ_STGY01000007.1"/>
</dbReference>
<proteinExistence type="predicted"/>
<dbReference type="OrthoDB" id="3989267at2"/>
<evidence type="ECO:0000256" key="1">
    <source>
        <dbReference type="SAM" id="Coils"/>
    </source>
</evidence>
<name>A0A4S8QF82_9ACTN</name>
<sequence>MKELLDYPKRVDLPAEMRRRTHLISHTLIQEALGRGWKVSAVVGEMRASAHSRPQRRWPSSDLFRIDAGACELGIQIRDKPKRIPHVDSPDEARRRARGEWVYAHKYDFIPTGLLQLRLYRGTSEEYSWVDNERAPLEDRVEAIVNRIQKATDHVLEIRAQQRLREAEERRRREEVQRQRQRAVKYDSWVGALELMQQRHQRHAELTEFLAALESRTDEVSDSDMRRHFDTFIGWARGHLEATDPLRNPPIPVEDPPDMDFAEWTHWKERLERRAW</sequence>
<organism evidence="2 3">
    <name type="scientific">Glycomyces buryatensis</name>
    <dbReference type="NCBI Taxonomy" id="2570927"/>
    <lineage>
        <taxon>Bacteria</taxon>
        <taxon>Bacillati</taxon>
        <taxon>Actinomycetota</taxon>
        <taxon>Actinomycetes</taxon>
        <taxon>Glycomycetales</taxon>
        <taxon>Glycomycetaceae</taxon>
        <taxon>Glycomyces</taxon>
    </lineage>
</organism>
<keyword evidence="1" id="KW-0175">Coiled coil</keyword>
<gene>
    <name evidence="2" type="ORF">FAB82_02190</name>
</gene>
<reference evidence="2 3" key="2">
    <citation type="submission" date="2019-05" db="EMBL/GenBank/DDBJ databases">
        <title>Glycomyces buryatensis sp. nov.</title>
        <authorList>
            <person name="Nikitina E."/>
        </authorList>
    </citation>
    <scope>NUCLEOTIDE SEQUENCE [LARGE SCALE GENOMIC DNA]</scope>
    <source>
        <strain evidence="2 3">18</strain>
    </source>
</reference>
<evidence type="ECO:0000313" key="3">
    <source>
        <dbReference type="Proteomes" id="UP000308760"/>
    </source>
</evidence>
<keyword evidence="3" id="KW-1185">Reference proteome</keyword>
<dbReference type="Proteomes" id="UP000308760">
    <property type="component" value="Unassembled WGS sequence"/>
</dbReference>
<feature type="coiled-coil region" evidence="1">
    <location>
        <begin position="157"/>
        <end position="184"/>
    </location>
</feature>
<reference evidence="3" key="1">
    <citation type="submission" date="2019-04" db="EMBL/GenBank/DDBJ databases">
        <title>Nocardioides xinjiangensis sp. nov.</title>
        <authorList>
            <person name="Liu S."/>
        </authorList>
    </citation>
    <scope>NUCLEOTIDE SEQUENCE [LARGE SCALE GENOMIC DNA]</scope>
    <source>
        <strain evidence="3">18</strain>
    </source>
</reference>
<accession>A0A4S8QF82</accession>
<comment type="caution">
    <text evidence="2">The sequence shown here is derived from an EMBL/GenBank/DDBJ whole genome shotgun (WGS) entry which is preliminary data.</text>
</comment>